<dbReference type="InterPro" id="IPR050570">
    <property type="entry name" value="Cell_wall_metabolism_enzyme"/>
</dbReference>
<organism evidence="2">
    <name type="scientific">bioreactor metagenome</name>
    <dbReference type="NCBI Taxonomy" id="1076179"/>
    <lineage>
        <taxon>unclassified sequences</taxon>
        <taxon>metagenomes</taxon>
        <taxon>ecological metagenomes</taxon>
    </lineage>
</organism>
<comment type="caution">
    <text evidence="2">The sequence shown here is derived from an EMBL/GenBank/DDBJ whole genome shotgun (WGS) entry which is preliminary data.</text>
</comment>
<gene>
    <name evidence="2" type="ORF">SDC9_38373</name>
</gene>
<proteinExistence type="predicted"/>
<dbReference type="InterPro" id="IPR016047">
    <property type="entry name" value="M23ase_b-sheet_dom"/>
</dbReference>
<feature type="domain" description="M23ase beta-sheet core" evidence="1">
    <location>
        <begin position="56"/>
        <end position="122"/>
    </location>
</feature>
<sequence length="572" mass="65874">MNLKQFQILFIFLVFIFISQVAISQNKSYPKYSFSSPVKIPITLSGSFGELRPNHFHSGIDIKIGGEEGEKVYSPFDGEVSRIKIQAYGGGKNLYIQHTNGYTTVYMHLQKFSYKIEKYVRNYQYEKQTYEFDINIPKGKLRIEKGELIAYAGNSGSSSGPHLHYEIRDTKTENIINPLYFGLEVADTTAPYISSILISPEGEYSRIEGMREKQIFDNIRAFDTIRVTNKISLGIKAFDQENDLSSKNGAYIYSVKVNDKAFWDFQIDEFSFSNSKYINACIDYELYSKTGQRFLFTKKLPNNQFSNFITYSNNGILEFEVYETKKIEYIIKDFQSNLKTLTFFLQSQPTFPSNYHIIDDKPTHIFYWEKENKIIDEGIKVFVPKNSLYDDCFVTYEKVIDSSSKEPIYKILSNEALHNNMELKIQIPKTLLDNPKLKNKLIVVEKKGRYSVSKGGKQEGNEIVTKVNSFGEFGVSYDTITPEINPINFKSNKKLSKKQTTLKVRIKDNLSGITTYKGYLNNKWILMEYDGKSSTLTYTIDSKELNSPTNTLRVVVTDRVGNIGDKSFKILK</sequence>
<dbReference type="PANTHER" id="PTHR21666">
    <property type="entry name" value="PEPTIDASE-RELATED"/>
    <property type="match status" value="1"/>
</dbReference>
<dbReference type="InterPro" id="IPR011055">
    <property type="entry name" value="Dup_hybrid_motif"/>
</dbReference>
<protein>
    <recommendedName>
        <fullName evidence="1">M23ase beta-sheet core domain-containing protein</fullName>
    </recommendedName>
</protein>
<dbReference type="EMBL" id="VSSQ01000353">
    <property type="protein sequence ID" value="MPL92275.1"/>
    <property type="molecule type" value="Genomic_DNA"/>
</dbReference>
<dbReference type="CDD" id="cd12797">
    <property type="entry name" value="M23_peptidase"/>
    <property type="match status" value="1"/>
</dbReference>
<evidence type="ECO:0000259" key="1">
    <source>
        <dbReference type="Pfam" id="PF01551"/>
    </source>
</evidence>
<dbReference type="PANTHER" id="PTHR21666:SF270">
    <property type="entry name" value="MUREIN HYDROLASE ACTIVATOR ENVC"/>
    <property type="match status" value="1"/>
</dbReference>
<dbReference type="GO" id="GO:0004222">
    <property type="term" value="F:metalloendopeptidase activity"/>
    <property type="evidence" value="ECO:0007669"/>
    <property type="project" value="TreeGrafter"/>
</dbReference>
<name>A0A644VLW1_9ZZZZ</name>
<dbReference type="AlphaFoldDB" id="A0A644VLW1"/>
<evidence type="ECO:0000313" key="2">
    <source>
        <dbReference type="EMBL" id="MPL92275.1"/>
    </source>
</evidence>
<reference evidence="2" key="1">
    <citation type="submission" date="2019-08" db="EMBL/GenBank/DDBJ databases">
        <authorList>
            <person name="Kucharzyk K."/>
            <person name="Murdoch R.W."/>
            <person name="Higgins S."/>
            <person name="Loffler F."/>
        </authorList>
    </citation>
    <scope>NUCLEOTIDE SEQUENCE</scope>
</reference>
<accession>A0A644VLW1</accession>
<dbReference type="Gene3D" id="2.70.70.10">
    <property type="entry name" value="Glucose Permease (Domain IIA)"/>
    <property type="match status" value="1"/>
</dbReference>
<dbReference type="SUPFAM" id="SSF51261">
    <property type="entry name" value="Duplicated hybrid motif"/>
    <property type="match status" value="1"/>
</dbReference>
<dbReference type="Pfam" id="PF01551">
    <property type="entry name" value="Peptidase_M23"/>
    <property type="match status" value="1"/>
</dbReference>